<sequence length="374" mass="42444">MRFFAVFILLSLLSSCGTDLPPNARRIVLDQEIHAPGKYYKQRYYGVADTLAWEEVLAAADTTMRMEGGFVKLRSKRIWYEFHEDPLGVVKARQEYPGWKAGIDSVNLGNNLAYLGHWNQMTAEVSAADILLGQDSVRIGVVRITGKVFPWQDFAVDGADYLLLYPPGKDSLLVALTAQNVGPITRQTIFRVGRQHYAVKSLSNDRRELVIETVPDPGDLPLVAEIDFNYRRVAVDDAEGNLSYVKREEGKELILLFNTPWSLNAGRTIGEVDSAYFAMPPERQANYQVEVIMQQTDFLPNYQVEAIAQQTNFLANYRDRMGMWSVRLPTHTGNEKTCLGLNCRSDYPYYVGVDRNGRITTFYGNAEELLEKFR</sequence>
<dbReference type="PROSITE" id="PS51257">
    <property type="entry name" value="PROKAR_LIPOPROTEIN"/>
    <property type="match status" value="1"/>
</dbReference>
<name>A0ABX0XFR9_9BACT</name>
<proteinExistence type="predicted"/>
<comment type="caution">
    <text evidence="1">The sequence shown here is derived from an EMBL/GenBank/DDBJ whole genome shotgun (WGS) entry which is preliminary data.</text>
</comment>
<reference evidence="1 2" key="1">
    <citation type="submission" date="2020-03" db="EMBL/GenBank/DDBJ databases">
        <title>Genomic Encyclopedia of Type Strains, Phase IV (KMG-IV): sequencing the most valuable type-strain genomes for metagenomic binning, comparative biology and taxonomic classification.</title>
        <authorList>
            <person name="Goeker M."/>
        </authorList>
    </citation>
    <scope>NUCLEOTIDE SEQUENCE [LARGE SCALE GENOMIC DNA]</scope>
    <source>
        <strain evidence="1 2">DSM 105096</strain>
    </source>
</reference>
<dbReference type="EMBL" id="JAATJH010000009">
    <property type="protein sequence ID" value="NJC28155.1"/>
    <property type="molecule type" value="Genomic_DNA"/>
</dbReference>
<dbReference type="RefSeq" id="WP_168039907.1">
    <property type="nucleotide sequence ID" value="NZ_JAATJH010000009.1"/>
</dbReference>
<dbReference type="Proteomes" id="UP000770785">
    <property type="component" value="Unassembled WGS sequence"/>
</dbReference>
<evidence type="ECO:0000313" key="1">
    <source>
        <dbReference type="EMBL" id="NJC28155.1"/>
    </source>
</evidence>
<organism evidence="1 2">
    <name type="scientific">Neolewinella antarctica</name>
    <dbReference type="NCBI Taxonomy" id="442734"/>
    <lineage>
        <taxon>Bacteria</taxon>
        <taxon>Pseudomonadati</taxon>
        <taxon>Bacteroidota</taxon>
        <taxon>Saprospiria</taxon>
        <taxon>Saprospirales</taxon>
        <taxon>Lewinellaceae</taxon>
        <taxon>Neolewinella</taxon>
    </lineage>
</organism>
<accession>A0ABX0XFR9</accession>
<keyword evidence="2" id="KW-1185">Reference proteome</keyword>
<evidence type="ECO:0000313" key="2">
    <source>
        <dbReference type="Proteomes" id="UP000770785"/>
    </source>
</evidence>
<protein>
    <submittedName>
        <fullName evidence="1">Uncharacterized protein</fullName>
    </submittedName>
</protein>
<gene>
    <name evidence="1" type="ORF">GGR27_003676</name>
</gene>